<sequence>MATDQNTTASATGANSQDSTSTSTASIASTSVASSVASSGPVHSTDNKTINHPKARGYVDDDGKFHCVCGARPFTNATKNISSHISHMHNPDSKHSRKDKEDPRVCGVCKEKCKSFHKFETHIRNKHHFRGSVKVLWKRWEETNSGDTINVN</sequence>
<accession>A0ACB9YXM2</accession>
<comment type="caution">
    <text evidence="1">The sequence shown here is derived from an EMBL/GenBank/DDBJ whole genome shotgun (WGS) entry which is preliminary data.</text>
</comment>
<evidence type="ECO:0000313" key="2">
    <source>
        <dbReference type="Proteomes" id="UP001497700"/>
    </source>
</evidence>
<evidence type="ECO:0000313" key="1">
    <source>
        <dbReference type="EMBL" id="KAI4864216.1"/>
    </source>
</evidence>
<dbReference type="Proteomes" id="UP001497700">
    <property type="component" value="Unassembled WGS sequence"/>
</dbReference>
<protein>
    <submittedName>
        <fullName evidence="1">Uncharacterized protein</fullName>
    </submittedName>
</protein>
<reference evidence="1 2" key="1">
    <citation type="journal article" date="2022" name="New Phytol.">
        <title>Ecological generalism drives hyperdiversity of secondary metabolite gene clusters in xylarialean endophytes.</title>
        <authorList>
            <person name="Franco M.E.E."/>
            <person name="Wisecaver J.H."/>
            <person name="Arnold A.E."/>
            <person name="Ju Y.M."/>
            <person name="Slot J.C."/>
            <person name="Ahrendt S."/>
            <person name="Moore L.P."/>
            <person name="Eastman K.E."/>
            <person name="Scott K."/>
            <person name="Konkel Z."/>
            <person name="Mondo S.J."/>
            <person name="Kuo A."/>
            <person name="Hayes R.D."/>
            <person name="Haridas S."/>
            <person name="Andreopoulos B."/>
            <person name="Riley R."/>
            <person name="LaButti K."/>
            <person name="Pangilinan J."/>
            <person name="Lipzen A."/>
            <person name="Amirebrahimi M."/>
            <person name="Yan J."/>
            <person name="Adam C."/>
            <person name="Keymanesh K."/>
            <person name="Ng V."/>
            <person name="Louie K."/>
            <person name="Northen T."/>
            <person name="Drula E."/>
            <person name="Henrissat B."/>
            <person name="Hsieh H.M."/>
            <person name="Youens-Clark K."/>
            <person name="Lutzoni F."/>
            <person name="Miadlikowska J."/>
            <person name="Eastwood D.C."/>
            <person name="Hamelin R.C."/>
            <person name="Grigoriev I.V."/>
            <person name="U'Ren J.M."/>
        </authorList>
    </citation>
    <scope>NUCLEOTIDE SEQUENCE [LARGE SCALE GENOMIC DNA]</scope>
    <source>
        <strain evidence="1 2">CBS 119005</strain>
    </source>
</reference>
<name>A0ACB9YXM2_9PEZI</name>
<dbReference type="EMBL" id="MU393490">
    <property type="protein sequence ID" value="KAI4864216.1"/>
    <property type="molecule type" value="Genomic_DNA"/>
</dbReference>
<proteinExistence type="predicted"/>
<keyword evidence="2" id="KW-1185">Reference proteome</keyword>
<organism evidence="1 2">
    <name type="scientific">Hypoxylon rubiginosum</name>
    <dbReference type="NCBI Taxonomy" id="110542"/>
    <lineage>
        <taxon>Eukaryota</taxon>
        <taxon>Fungi</taxon>
        <taxon>Dikarya</taxon>
        <taxon>Ascomycota</taxon>
        <taxon>Pezizomycotina</taxon>
        <taxon>Sordariomycetes</taxon>
        <taxon>Xylariomycetidae</taxon>
        <taxon>Xylariales</taxon>
        <taxon>Hypoxylaceae</taxon>
        <taxon>Hypoxylon</taxon>
    </lineage>
</organism>
<gene>
    <name evidence="1" type="ORF">F4820DRAFT_449296</name>
</gene>